<name>A0DLJ1_PARTE</name>
<dbReference type="EMBL" id="CT868485">
    <property type="protein sequence ID" value="CAK83908.1"/>
    <property type="molecule type" value="Genomic_DNA"/>
</dbReference>
<dbReference type="GeneID" id="5037090"/>
<dbReference type="KEGG" id="ptm:GSPATT00018225001"/>
<organism evidence="1 2">
    <name type="scientific">Paramecium tetraurelia</name>
    <dbReference type="NCBI Taxonomy" id="5888"/>
    <lineage>
        <taxon>Eukaryota</taxon>
        <taxon>Sar</taxon>
        <taxon>Alveolata</taxon>
        <taxon>Ciliophora</taxon>
        <taxon>Intramacronucleata</taxon>
        <taxon>Oligohymenophorea</taxon>
        <taxon>Peniculida</taxon>
        <taxon>Parameciidae</taxon>
        <taxon>Paramecium</taxon>
    </lineage>
</organism>
<gene>
    <name evidence="1" type="ORF">GSPATT00018225001</name>
</gene>
<dbReference type="AlphaFoldDB" id="A0DLJ1"/>
<proteinExistence type="predicted"/>
<evidence type="ECO:0000313" key="2">
    <source>
        <dbReference type="Proteomes" id="UP000000600"/>
    </source>
</evidence>
<dbReference type="HOGENOM" id="CLU_2101676_0_0_1"/>
<dbReference type="RefSeq" id="XP_001451305.1">
    <property type="nucleotide sequence ID" value="XM_001451268.1"/>
</dbReference>
<sequence length="116" mass="13944">MEIIQAQCKSKKIRKRTWVFITEMEQENNLQLNFHIRDLKQPQLLEQVQNQGLTIIQSMEVVGNQFIIGYSKLQWYHQRSFTQDYMLGIINMEWSELVELNKKDIQSRGDLEQEQL</sequence>
<dbReference type="Proteomes" id="UP000000600">
    <property type="component" value="Unassembled WGS sequence"/>
</dbReference>
<reference evidence="1 2" key="1">
    <citation type="journal article" date="2006" name="Nature">
        <title>Global trends of whole-genome duplications revealed by the ciliate Paramecium tetraurelia.</title>
        <authorList>
            <consortium name="Genoscope"/>
            <person name="Aury J.-M."/>
            <person name="Jaillon O."/>
            <person name="Duret L."/>
            <person name="Noel B."/>
            <person name="Jubin C."/>
            <person name="Porcel B.M."/>
            <person name="Segurens B."/>
            <person name="Daubin V."/>
            <person name="Anthouard V."/>
            <person name="Aiach N."/>
            <person name="Arnaiz O."/>
            <person name="Billaut A."/>
            <person name="Beisson J."/>
            <person name="Blanc I."/>
            <person name="Bouhouche K."/>
            <person name="Camara F."/>
            <person name="Duharcourt S."/>
            <person name="Guigo R."/>
            <person name="Gogendeau D."/>
            <person name="Katinka M."/>
            <person name="Keller A.-M."/>
            <person name="Kissmehl R."/>
            <person name="Klotz C."/>
            <person name="Koll F."/>
            <person name="Le Moue A."/>
            <person name="Lepere C."/>
            <person name="Malinsky S."/>
            <person name="Nowacki M."/>
            <person name="Nowak J.K."/>
            <person name="Plattner H."/>
            <person name="Poulain J."/>
            <person name="Ruiz F."/>
            <person name="Serrano V."/>
            <person name="Zagulski M."/>
            <person name="Dessen P."/>
            <person name="Betermier M."/>
            <person name="Weissenbach J."/>
            <person name="Scarpelli C."/>
            <person name="Schachter V."/>
            <person name="Sperling L."/>
            <person name="Meyer E."/>
            <person name="Cohen J."/>
            <person name="Wincker P."/>
        </authorList>
    </citation>
    <scope>NUCLEOTIDE SEQUENCE [LARGE SCALE GENOMIC DNA]</scope>
    <source>
        <strain evidence="1 2">Stock d4-2</strain>
    </source>
</reference>
<keyword evidence="2" id="KW-1185">Reference proteome</keyword>
<evidence type="ECO:0000313" key="1">
    <source>
        <dbReference type="EMBL" id="CAK83908.1"/>
    </source>
</evidence>
<dbReference type="InParanoid" id="A0DLJ1"/>
<accession>A0DLJ1</accession>
<protein>
    <submittedName>
        <fullName evidence="1">Uncharacterized protein</fullName>
    </submittedName>
</protein>